<feature type="non-terminal residue" evidence="1">
    <location>
        <position position="1"/>
    </location>
</feature>
<keyword evidence="2" id="KW-1185">Reference proteome</keyword>
<protein>
    <submittedName>
        <fullName evidence="1">Uncharacterized protein</fullName>
    </submittedName>
</protein>
<dbReference type="AlphaFoldDB" id="A0A6N8G7X5"/>
<dbReference type="RefSeq" id="WP_206673759.1">
    <property type="nucleotide sequence ID" value="NZ_CAWPEY010000001.1"/>
</dbReference>
<gene>
    <name evidence="1" type="ORF">BWI75_25580</name>
</gene>
<dbReference type="EMBL" id="NAPY01000095">
    <property type="protein sequence ID" value="MUL39536.1"/>
    <property type="molecule type" value="Genomic_DNA"/>
</dbReference>
<reference evidence="1 2" key="1">
    <citation type="journal article" date="2019" name="Front. Microbiol.">
        <title>Genomic Features for Desiccation Tolerance and Sugar Biosynthesis in the Extremophile Gloeocapsopsis sp. UTEX B3054.</title>
        <authorList>
            <person name="Urrejola C."/>
            <person name="Alcorta J."/>
            <person name="Salas L."/>
            <person name="Vasquez M."/>
            <person name="Polz M.F."/>
            <person name="Vicuna R."/>
            <person name="Diez B."/>
        </authorList>
    </citation>
    <scope>NUCLEOTIDE SEQUENCE [LARGE SCALE GENOMIC DNA]</scope>
    <source>
        <strain evidence="1 2">1H9</strain>
    </source>
</reference>
<accession>A0A6N8G7X5</accession>
<proteinExistence type="predicted"/>
<sequence>IDERHAGLGRLARNHCSTLLLGLLFPIYSLKSNKRGLKMQGILPAPALPPTRPNTIQWRIFGYKRNA</sequence>
<name>A0A6N8G7X5_9CHRO</name>
<dbReference type="Proteomes" id="UP000441797">
    <property type="component" value="Unassembled WGS sequence"/>
</dbReference>
<evidence type="ECO:0000313" key="2">
    <source>
        <dbReference type="Proteomes" id="UP000441797"/>
    </source>
</evidence>
<evidence type="ECO:0000313" key="1">
    <source>
        <dbReference type="EMBL" id="MUL39536.1"/>
    </source>
</evidence>
<organism evidence="1 2">
    <name type="scientific">Gloeocapsopsis dulcis AAB1 = 1H9</name>
    <dbReference type="NCBI Taxonomy" id="1433147"/>
    <lineage>
        <taxon>Bacteria</taxon>
        <taxon>Bacillati</taxon>
        <taxon>Cyanobacteriota</taxon>
        <taxon>Cyanophyceae</taxon>
        <taxon>Oscillatoriophycideae</taxon>
        <taxon>Chroococcales</taxon>
        <taxon>Chroococcaceae</taxon>
        <taxon>Gloeocapsopsis</taxon>
        <taxon>Gloeocapsopsis dulcis</taxon>
    </lineage>
</organism>
<comment type="caution">
    <text evidence="1">The sequence shown here is derived from an EMBL/GenBank/DDBJ whole genome shotgun (WGS) entry which is preliminary data.</text>
</comment>